<gene>
    <name evidence="1" type="ORF">KPL71_026871</name>
</gene>
<evidence type="ECO:0000313" key="2">
    <source>
        <dbReference type="Proteomes" id="UP000829398"/>
    </source>
</evidence>
<evidence type="ECO:0000313" key="1">
    <source>
        <dbReference type="EMBL" id="KAH9681178.1"/>
    </source>
</evidence>
<protein>
    <submittedName>
        <fullName evidence="1">BED-type domain-containing protein</fullName>
    </submittedName>
</protein>
<sequence>MNNHLKVCENYLATKVDESEQSSKPPHTSASSTIVVSFDKEECRKACAKMVVLDELPFSFVEGKGFRYFCHVACLQFEPPSRRTLVRDVYQLYLDEKIALKNIFIAIHFVDSNSQLLRKISSFSQITSHKGDLIGKEIEIVLHDWGIDRILTINVDNAFANDLVVKYVKRKLKSWQVDGTLLGGKFLHLRCCAHIINLIVGEGLTELKGSVTSIRNAVRYVKSSPARENRFKKCVEHEKIKSKGSVVLDVVTRWNFTCLMLSSAFKFRKAFERLEEEDEHYRNYFKEDVDGSGNTRPPKPEDWNNASVFVQFLEIFKDATMKFSASLTVTSNLYFHRVSTMQSLSKSQDSDSMLSAMAKKMKTKFDKYWGSVENMNKLLIIAVVLDPRYKLDYGGVCFFV</sequence>
<comment type="caution">
    <text evidence="1">The sequence shown here is derived from an EMBL/GenBank/DDBJ whole genome shotgun (WGS) entry which is preliminary data.</text>
</comment>
<proteinExistence type="predicted"/>
<dbReference type="EMBL" id="CM039178">
    <property type="protein sequence ID" value="KAH9681178.1"/>
    <property type="molecule type" value="Genomic_DNA"/>
</dbReference>
<organism evidence="1 2">
    <name type="scientific">Citrus sinensis</name>
    <name type="common">Sweet orange</name>
    <name type="synonym">Citrus aurantium var. sinensis</name>
    <dbReference type="NCBI Taxonomy" id="2711"/>
    <lineage>
        <taxon>Eukaryota</taxon>
        <taxon>Viridiplantae</taxon>
        <taxon>Streptophyta</taxon>
        <taxon>Embryophyta</taxon>
        <taxon>Tracheophyta</taxon>
        <taxon>Spermatophyta</taxon>
        <taxon>Magnoliopsida</taxon>
        <taxon>eudicotyledons</taxon>
        <taxon>Gunneridae</taxon>
        <taxon>Pentapetalae</taxon>
        <taxon>rosids</taxon>
        <taxon>malvids</taxon>
        <taxon>Sapindales</taxon>
        <taxon>Rutaceae</taxon>
        <taxon>Aurantioideae</taxon>
        <taxon>Citrus</taxon>
    </lineage>
</organism>
<dbReference type="Proteomes" id="UP000829398">
    <property type="component" value="Chromosome 9"/>
</dbReference>
<accession>A0ACB8I309</accession>
<reference evidence="2" key="1">
    <citation type="journal article" date="2023" name="Hortic. Res.">
        <title>A chromosome-level phased genome enabling allele-level studies in sweet orange: a case study on citrus Huanglongbing tolerance.</title>
        <authorList>
            <person name="Wu B."/>
            <person name="Yu Q."/>
            <person name="Deng Z."/>
            <person name="Duan Y."/>
            <person name="Luo F."/>
            <person name="Gmitter F. Jr."/>
        </authorList>
    </citation>
    <scope>NUCLEOTIDE SEQUENCE [LARGE SCALE GENOMIC DNA]</scope>
    <source>
        <strain evidence="2">cv. Valencia</strain>
    </source>
</reference>
<keyword evidence="2" id="KW-1185">Reference proteome</keyword>
<name>A0ACB8I309_CITSI</name>